<accession>A0ABD3RT05</accession>
<reference evidence="1 2" key="1">
    <citation type="submission" date="2024-10" db="EMBL/GenBank/DDBJ databases">
        <title>Updated reference genomes for cyclostephanoid diatoms.</title>
        <authorList>
            <person name="Roberts W.R."/>
            <person name="Alverson A.J."/>
        </authorList>
    </citation>
    <scope>NUCLEOTIDE SEQUENCE [LARGE SCALE GENOMIC DNA]</scope>
    <source>
        <strain evidence="1 2">AJA228-03</strain>
    </source>
</reference>
<dbReference type="AlphaFoldDB" id="A0ABD3RT05"/>
<dbReference type="InterPro" id="IPR036291">
    <property type="entry name" value="NAD(P)-bd_dom_sf"/>
</dbReference>
<dbReference type="Pfam" id="PF00106">
    <property type="entry name" value="adh_short"/>
    <property type="match status" value="1"/>
</dbReference>
<sequence length="361" mass="38765">FSDSGFIPTQFRRIIVIFSTPLLKSTSMKSVTCILLLALAPSFSDAFAPRPSSSFRNRPASSTSINAMPDGGVVITGSAGGVGFAYAGEFMDRGYDVVICDVKDCSTAAKALAARHPNGRVFHTQCDVSDASSCEKLGAFAKEKLGNIGYWINNAGINGGRRALSELTMKQVETVVKVNLLGIFYCTKVAMDIMAEQEGFTGHIFNTVGSGVKGGGTPGYATYGATKRGLPQLTASLVKEIDEGVQGYPKKNTPGKIQVHSLSPGMVFTKLLLDDSTPELRKFPFGVLAAQPEEVAADLVPKILSIKSNGGIVEFLTTDRILTKFFERFILQKKSEYIDDDGNVIKIPGEQYDADGVRALY</sequence>
<organism evidence="1 2">
    <name type="scientific">Cyclostephanos tholiformis</name>
    <dbReference type="NCBI Taxonomy" id="382380"/>
    <lineage>
        <taxon>Eukaryota</taxon>
        <taxon>Sar</taxon>
        <taxon>Stramenopiles</taxon>
        <taxon>Ochrophyta</taxon>
        <taxon>Bacillariophyta</taxon>
        <taxon>Coscinodiscophyceae</taxon>
        <taxon>Thalassiosirophycidae</taxon>
        <taxon>Stephanodiscales</taxon>
        <taxon>Stephanodiscaceae</taxon>
        <taxon>Cyclostephanos</taxon>
    </lineage>
</organism>
<keyword evidence="2" id="KW-1185">Reference proteome</keyword>
<evidence type="ECO:0000313" key="2">
    <source>
        <dbReference type="Proteomes" id="UP001530377"/>
    </source>
</evidence>
<dbReference type="SUPFAM" id="SSF51735">
    <property type="entry name" value="NAD(P)-binding Rossmann-fold domains"/>
    <property type="match status" value="1"/>
</dbReference>
<name>A0ABD3RT05_9STRA</name>
<protein>
    <submittedName>
        <fullName evidence="1">Uncharacterized protein</fullName>
    </submittedName>
</protein>
<dbReference type="PRINTS" id="PR00081">
    <property type="entry name" value="GDHRDH"/>
</dbReference>
<dbReference type="PANTHER" id="PTHR24314:SF21">
    <property type="entry name" value="CHLOROPHYLL(IDE) B REDUCTASE NYC1, CHLOROPLASTIC-RELATED"/>
    <property type="match status" value="1"/>
</dbReference>
<comment type="caution">
    <text evidence="1">The sequence shown here is derived from an EMBL/GenBank/DDBJ whole genome shotgun (WGS) entry which is preliminary data.</text>
</comment>
<dbReference type="InterPro" id="IPR052625">
    <property type="entry name" value="Chl_b_Red"/>
</dbReference>
<dbReference type="CDD" id="cd05233">
    <property type="entry name" value="SDR_c"/>
    <property type="match status" value="1"/>
</dbReference>
<gene>
    <name evidence="1" type="ORF">ACHAXA_010343</name>
</gene>
<dbReference type="Proteomes" id="UP001530377">
    <property type="component" value="Unassembled WGS sequence"/>
</dbReference>
<feature type="non-terminal residue" evidence="1">
    <location>
        <position position="1"/>
    </location>
</feature>
<evidence type="ECO:0000313" key="1">
    <source>
        <dbReference type="EMBL" id="KAL3816038.1"/>
    </source>
</evidence>
<dbReference type="Gene3D" id="3.40.50.720">
    <property type="entry name" value="NAD(P)-binding Rossmann-like Domain"/>
    <property type="match status" value="1"/>
</dbReference>
<dbReference type="InterPro" id="IPR002347">
    <property type="entry name" value="SDR_fam"/>
</dbReference>
<dbReference type="EMBL" id="JALLPB020000168">
    <property type="protein sequence ID" value="KAL3816038.1"/>
    <property type="molecule type" value="Genomic_DNA"/>
</dbReference>
<proteinExistence type="predicted"/>
<dbReference type="PANTHER" id="PTHR24314">
    <property type="entry name" value="NON-SPECIFIC LIPID TRANSFER PROTEIN-RELATED"/>
    <property type="match status" value="1"/>
</dbReference>